<dbReference type="Proteomes" id="UP001596056">
    <property type="component" value="Unassembled WGS sequence"/>
</dbReference>
<reference evidence="2" key="1">
    <citation type="journal article" date="2019" name="Int. J. Syst. Evol. Microbiol.">
        <title>The Global Catalogue of Microorganisms (GCM) 10K type strain sequencing project: providing services to taxonomists for standard genome sequencing and annotation.</title>
        <authorList>
            <consortium name="The Broad Institute Genomics Platform"/>
            <consortium name="The Broad Institute Genome Sequencing Center for Infectious Disease"/>
            <person name="Wu L."/>
            <person name="Ma J."/>
        </authorList>
    </citation>
    <scope>NUCLEOTIDE SEQUENCE [LARGE SCALE GENOMIC DNA]</scope>
    <source>
        <strain evidence="2">KACC 11588</strain>
    </source>
</reference>
<keyword evidence="2" id="KW-1185">Reference proteome</keyword>
<gene>
    <name evidence="1" type="ORF">ACFPOC_03030</name>
</gene>
<dbReference type="EMBL" id="JBHSNA010000002">
    <property type="protein sequence ID" value="MFC5565386.1"/>
    <property type="molecule type" value="Genomic_DNA"/>
</dbReference>
<comment type="caution">
    <text evidence="1">The sequence shown here is derived from an EMBL/GenBank/DDBJ whole genome shotgun (WGS) entry which is preliminary data.</text>
</comment>
<organism evidence="1 2">
    <name type="scientific">Rubellimicrobium aerolatum</name>
    <dbReference type="NCBI Taxonomy" id="490979"/>
    <lineage>
        <taxon>Bacteria</taxon>
        <taxon>Pseudomonadati</taxon>
        <taxon>Pseudomonadota</taxon>
        <taxon>Alphaproteobacteria</taxon>
        <taxon>Rhodobacterales</taxon>
        <taxon>Roseobacteraceae</taxon>
        <taxon>Rubellimicrobium</taxon>
    </lineage>
</organism>
<evidence type="ECO:0000313" key="1">
    <source>
        <dbReference type="EMBL" id="MFC5565386.1"/>
    </source>
</evidence>
<evidence type="ECO:0008006" key="3">
    <source>
        <dbReference type="Google" id="ProtNLM"/>
    </source>
</evidence>
<accession>A0ABW0S964</accession>
<name>A0ABW0S964_9RHOB</name>
<dbReference type="RefSeq" id="WP_209837763.1">
    <property type="nucleotide sequence ID" value="NZ_JAGGJP010000002.1"/>
</dbReference>
<proteinExistence type="predicted"/>
<sequence>MMGQRSKRGTCRLTGKPGLLVKSHIIPKALTRPSEAGAPLLQSTKGQGFKRRWSSWFDGDLVTREGEDILSEIDDLAIKVLRNHKLIWSAWLPFKPAFQKLTPFSDGPSLRQLAFSQSEGEALHRFVLSIIWRAAASNLPDMSDVKIDSNIEERLRQALLDNAPPPLELFPTSVTQLTTLGEVHNQTPYIDVKRQPAMLGLAAKDMRILRLYIDGLIFHSHFDSKDVEPLNGNSLIIGASDKLIVSGVTYERSFQYENLLTVAYEAALGPLGSPIK</sequence>
<protein>
    <recommendedName>
        <fullName evidence="3">HNH endonuclease</fullName>
    </recommendedName>
</protein>
<evidence type="ECO:0000313" key="2">
    <source>
        <dbReference type="Proteomes" id="UP001596056"/>
    </source>
</evidence>